<dbReference type="AlphaFoldDB" id="A0A645AQS0"/>
<proteinExistence type="predicted"/>
<dbReference type="EMBL" id="VSSQ01015353">
    <property type="protein sequence ID" value="MPM55612.1"/>
    <property type="molecule type" value="Genomic_DNA"/>
</dbReference>
<reference evidence="2" key="1">
    <citation type="submission" date="2019-08" db="EMBL/GenBank/DDBJ databases">
        <authorList>
            <person name="Kucharzyk K."/>
            <person name="Murdoch R.W."/>
            <person name="Higgins S."/>
            <person name="Loffler F."/>
        </authorList>
    </citation>
    <scope>NUCLEOTIDE SEQUENCE</scope>
</reference>
<gene>
    <name evidence="2" type="ORF">SDC9_102409</name>
</gene>
<evidence type="ECO:0000313" key="2">
    <source>
        <dbReference type="EMBL" id="MPM55612.1"/>
    </source>
</evidence>
<feature type="compositionally biased region" description="Basic and acidic residues" evidence="1">
    <location>
        <begin position="122"/>
        <end position="138"/>
    </location>
</feature>
<evidence type="ECO:0000256" key="1">
    <source>
        <dbReference type="SAM" id="MobiDB-lite"/>
    </source>
</evidence>
<feature type="region of interest" description="Disordered" evidence="1">
    <location>
        <begin position="122"/>
        <end position="142"/>
    </location>
</feature>
<sequence>MASQGATVCVHQVGPADQEGISTQCSAHAAYHGDAPLIGCLEQGTLGIEGVDGINHQVYRAFQNGIHSPCLDEQGERLNGTSGIDCPYPVLCHLCLELAQGVIGGQDLSVEVGDAHRIEVDKPEVANTASDKRLETHAPDSSQTHNHHMFLVECLDLLVTEQATDS</sequence>
<protein>
    <submittedName>
        <fullName evidence="2">Uncharacterized protein</fullName>
    </submittedName>
</protein>
<comment type="caution">
    <text evidence="2">The sequence shown here is derived from an EMBL/GenBank/DDBJ whole genome shotgun (WGS) entry which is preliminary data.</text>
</comment>
<accession>A0A645AQS0</accession>
<organism evidence="2">
    <name type="scientific">bioreactor metagenome</name>
    <dbReference type="NCBI Taxonomy" id="1076179"/>
    <lineage>
        <taxon>unclassified sequences</taxon>
        <taxon>metagenomes</taxon>
        <taxon>ecological metagenomes</taxon>
    </lineage>
</organism>
<name>A0A645AQS0_9ZZZZ</name>